<protein>
    <recommendedName>
        <fullName evidence="3">DUF3669 domain-containing protein</fullName>
    </recommendedName>
</protein>
<dbReference type="KEGG" id="tasa:A1Q1_03420"/>
<reference evidence="1 2" key="1">
    <citation type="journal article" date="2012" name="Eukaryot. Cell">
        <title>Draft genome sequence of CBS 2479, the standard type strain of Trichosporon asahii.</title>
        <authorList>
            <person name="Yang R.Y."/>
            <person name="Li H.T."/>
            <person name="Zhu H."/>
            <person name="Zhou G.P."/>
            <person name="Wang M."/>
            <person name="Wang L."/>
        </authorList>
    </citation>
    <scope>NUCLEOTIDE SEQUENCE [LARGE SCALE GENOMIC DNA]</scope>
    <source>
        <strain evidence="2">ATCC 90039 / CBS 2479 / JCM 2466 / KCTC 7840 / NCYC 2677 / UAMH 7654</strain>
    </source>
</reference>
<evidence type="ECO:0008006" key="3">
    <source>
        <dbReference type="Google" id="ProtNLM"/>
    </source>
</evidence>
<gene>
    <name evidence="1" type="ORF">A1Q1_03420</name>
</gene>
<dbReference type="GeneID" id="25986933"/>
<sequence length="211" mass="24042">MPPLRLFRLYFGRGNLPAQTVAFPQDLFSDPPLDLRRYNKIRDVLGDDSLPPCTDVARGMGRLLATLHWQVGVNARDAELVVGSLRGQSHCYVLDFNQSQRWLPPYPMSQIDTLTPTGQYANDDLSTGARRLATLIAGQELYYPRPHQEEVYAPFKEGYLNHLSSILEGVCKTQMAKDRVSNAAVVFFQEFEEIDERKEKRRARLRKSPSS</sequence>
<dbReference type="HOGENOM" id="CLU_1305651_0_0_1"/>
<dbReference type="EMBL" id="ALBS01000233">
    <property type="protein sequence ID" value="EJT47643.1"/>
    <property type="molecule type" value="Genomic_DNA"/>
</dbReference>
<organism evidence="1 2">
    <name type="scientific">Trichosporon asahii var. asahii (strain ATCC 90039 / CBS 2479 / JCM 2466 / KCTC 7840 / NBRC 103889/ NCYC 2677 / UAMH 7654)</name>
    <name type="common">Yeast</name>
    <dbReference type="NCBI Taxonomy" id="1186058"/>
    <lineage>
        <taxon>Eukaryota</taxon>
        <taxon>Fungi</taxon>
        <taxon>Dikarya</taxon>
        <taxon>Basidiomycota</taxon>
        <taxon>Agaricomycotina</taxon>
        <taxon>Tremellomycetes</taxon>
        <taxon>Trichosporonales</taxon>
        <taxon>Trichosporonaceae</taxon>
        <taxon>Trichosporon</taxon>
    </lineage>
</organism>
<comment type="caution">
    <text evidence="1">The sequence shown here is derived from an EMBL/GenBank/DDBJ whole genome shotgun (WGS) entry which is preliminary data.</text>
</comment>
<accession>J5QJC2</accession>
<evidence type="ECO:0000313" key="1">
    <source>
        <dbReference type="EMBL" id="EJT47643.1"/>
    </source>
</evidence>
<dbReference type="VEuPathDB" id="FungiDB:A1Q1_03420"/>
<dbReference type="Proteomes" id="UP000002748">
    <property type="component" value="Unassembled WGS sequence"/>
</dbReference>
<proteinExistence type="predicted"/>
<dbReference type="OrthoDB" id="2993351at2759"/>
<evidence type="ECO:0000313" key="2">
    <source>
        <dbReference type="Proteomes" id="UP000002748"/>
    </source>
</evidence>
<dbReference type="RefSeq" id="XP_014178693.1">
    <property type="nucleotide sequence ID" value="XM_014323218.1"/>
</dbReference>
<name>J5QJC2_TRIAS</name>
<dbReference type="AlphaFoldDB" id="J5QJC2"/>